<evidence type="ECO:0000256" key="4">
    <source>
        <dbReference type="ARBA" id="ARBA00023237"/>
    </source>
</evidence>
<feature type="chain" id="PRO_5047025246" evidence="6">
    <location>
        <begin position="27"/>
        <end position="986"/>
    </location>
</feature>
<dbReference type="InterPro" id="IPR036942">
    <property type="entry name" value="Beta-barrel_TonB_sf"/>
</dbReference>
<dbReference type="PANTHER" id="PTHR40980">
    <property type="entry name" value="PLUG DOMAIN-CONTAINING PROTEIN"/>
    <property type="match status" value="1"/>
</dbReference>
<keyword evidence="3 5" id="KW-0472">Membrane</keyword>
<feature type="domain" description="TonB-dependent receptor plug" evidence="8">
    <location>
        <begin position="65"/>
        <end position="176"/>
    </location>
</feature>
<evidence type="ECO:0000256" key="3">
    <source>
        <dbReference type="ARBA" id="ARBA00023136"/>
    </source>
</evidence>
<dbReference type="PANTHER" id="PTHR40980:SF3">
    <property type="entry name" value="TONB-DEPENDENT RECEPTOR-LIKE BETA-BARREL DOMAIN-CONTAINING PROTEIN"/>
    <property type="match status" value="1"/>
</dbReference>
<dbReference type="EMBL" id="JBDPZD010000001">
    <property type="protein sequence ID" value="MEO3690237.1"/>
    <property type="molecule type" value="Genomic_DNA"/>
</dbReference>
<comment type="similarity">
    <text evidence="2 5">Belongs to the TonB-dependent receptor family.</text>
</comment>
<gene>
    <name evidence="9" type="ORF">ABDJ85_02095</name>
</gene>
<evidence type="ECO:0000313" key="10">
    <source>
        <dbReference type="Proteomes" id="UP001495147"/>
    </source>
</evidence>
<dbReference type="InterPro" id="IPR012910">
    <property type="entry name" value="Plug_dom"/>
</dbReference>
<proteinExistence type="inferred from homology"/>
<sequence>MTAKRPRSSFALTGRPAALPTAVALAALCLVQQAAAQTAAPAEPNQLDTVVVTGLRASLENALNKKRSSSGVVDVIRAEDLGKFPDTNLAESLQRVPGVAIDRDAGEGRQITVRGLGGGFTRTRINGLEAMASTGGSDASGGNNRGRTMDFNVFASELFNSITVRKTGQAEVDEGSLGATIDLTTGRPFDLKKGFTALASVKGTYNDLSGKSAPRATFLIADTFMDKKFGALFSAAYSKRNLFEEGFGTVRWDNGTSNGGWCPPQGATIATGTTLPTGSTATTCGPTAQGISRLPNTAENQANYQTASSANNFHPRLPRYMRLVHEQERLGITSSFQARPMEGTLVTLDYLYAKLDATRQENYLEAMPFSRALSSGGKPQVSVLASEYDSNGGLLYGKYNAVDMRSEQRFDKLYTIYKQPTLTVEHDLSDTAKLTVLAGRSDSQFRNPIQTTTTLDAPNTNGYEIDFRTGSRTPLIKYGFDPLQTGGALTIVGVPAGATSLANSLPSEIRIRPNGTDNRTDTLTANIAWEFADDMTLKAGASYKKYGFNTFESRRGVETIYGVPTGSTAASLSTTITGIGKGQGLPAGTITGWAVPNLDAIASAYDIYCNCLKSGPVNGPGDYTLTSITNGNARGSNFAIEEVDRGWFAQLDFKTRLGDVPVRGDIGTRFVKTQVVSTGYLATGGGTQVSVPHSYSDMLPSANLTAELTRNWLLRAGVAQVMTRPNLGSMNPGGSVSTTGQLNISNGNPLLQPYRAKTLDLGTEWYFAKNSMIGAGFFYKDISSFITSTTINLPFNQTGLPQSILPTNFTGNEIFSVRSSFNTEGGKVKGLELNYQQPFTFLPSFGKNIGLLANYTFIKSKIKYATSATNNTPIEADLINMSPRSWNASLYYDDGTLMLRASVATRSKYLQAVPAATPTNDVDGKNGTRNVDFSASYKLTKKFSVSLEAINLTNQANDLYTSSVRNSVVQNTVTGREVMVGARMDF</sequence>
<feature type="domain" description="TonB-dependent receptor-like beta-barrel" evidence="7">
    <location>
        <begin position="477"/>
        <end position="952"/>
    </location>
</feature>
<evidence type="ECO:0000259" key="7">
    <source>
        <dbReference type="Pfam" id="PF00593"/>
    </source>
</evidence>
<dbReference type="Pfam" id="PF07715">
    <property type="entry name" value="Plug"/>
    <property type="match status" value="1"/>
</dbReference>
<name>A0ABV0FWE6_9BURK</name>
<keyword evidence="6" id="KW-0732">Signal</keyword>
<keyword evidence="5" id="KW-0798">TonB box</keyword>
<keyword evidence="4" id="KW-0998">Cell outer membrane</keyword>
<dbReference type="InterPro" id="IPR037066">
    <property type="entry name" value="Plug_dom_sf"/>
</dbReference>
<dbReference type="RefSeq" id="WP_347703069.1">
    <property type="nucleotide sequence ID" value="NZ_JBDPZD010000001.1"/>
</dbReference>
<evidence type="ECO:0000256" key="5">
    <source>
        <dbReference type="RuleBase" id="RU003357"/>
    </source>
</evidence>
<dbReference type="CDD" id="cd01347">
    <property type="entry name" value="ligand_gated_channel"/>
    <property type="match status" value="1"/>
</dbReference>
<dbReference type="InterPro" id="IPR000531">
    <property type="entry name" value="Beta-barrel_TonB"/>
</dbReference>
<evidence type="ECO:0000259" key="8">
    <source>
        <dbReference type="Pfam" id="PF07715"/>
    </source>
</evidence>
<dbReference type="Gene3D" id="2.170.130.10">
    <property type="entry name" value="TonB-dependent receptor, plug domain"/>
    <property type="match status" value="1"/>
</dbReference>
<comment type="subcellular location">
    <subcellularLocation>
        <location evidence="1 5">Cell outer membrane</location>
    </subcellularLocation>
</comment>
<dbReference type="InterPro" id="IPR010104">
    <property type="entry name" value="TonB_rcpt_bac"/>
</dbReference>
<dbReference type="Gene3D" id="2.40.170.20">
    <property type="entry name" value="TonB-dependent receptor, beta-barrel domain"/>
    <property type="match status" value="1"/>
</dbReference>
<dbReference type="Proteomes" id="UP001495147">
    <property type="component" value="Unassembled WGS sequence"/>
</dbReference>
<protein>
    <submittedName>
        <fullName evidence="9">TonB-dependent receptor</fullName>
    </submittedName>
</protein>
<evidence type="ECO:0000313" key="9">
    <source>
        <dbReference type="EMBL" id="MEO3690237.1"/>
    </source>
</evidence>
<keyword evidence="9" id="KW-0675">Receptor</keyword>
<accession>A0ABV0FWE6</accession>
<evidence type="ECO:0000256" key="6">
    <source>
        <dbReference type="SAM" id="SignalP"/>
    </source>
</evidence>
<organism evidence="9 10">
    <name type="scientific">Roseateles paludis</name>
    <dbReference type="NCBI Taxonomy" id="3145238"/>
    <lineage>
        <taxon>Bacteria</taxon>
        <taxon>Pseudomonadati</taxon>
        <taxon>Pseudomonadota</taxon>
        <taxon>Betaproteobacteria</taxon>
        <taxon>Burkholderiales</taxon>
        <taxon>Sphaerotilaceae</taxon>
        <taxon>Roseateles</taxon>
    </lineage>
</organism>
<keyword evidence="10" id="KW-1185">Reference proteome</keyword>
<evidence type="ECO:0000256" key="2">
    <source>
        <dbReference type="ARBA" id="ARBA00009810"/>
    </source>
</evidence>
<comment type="caution">
    <text evidence="9">The sequence shown here is derived from an EMBL/GenBank/DDBJ whole genome shotgun (WGS) entry which is preliminary data.</text>
</comment>
<reference evidence="9 10" key="1">
    <citation type="submission" date="2024-05" db="EMBL/GenBank/DDBJ databases">
        <title>Roseateles sp. DJS-2-20 16S ribosomal RNA gene Genome sequencing and assembly.</title>
        <authorList>
            <person name="Woo H."/>
        </authorList>
    </citation>
    <scope>NUCLEOTIDE SEQUENCE [LARGE SCALE GENOMIC DNA]</scope>
    <source>
        <strain evidence="9 10">DJS-2-20</strain>
    </source>
</reference>
<dbReference type="NCBIfam" id="TIGR01782">
    <property type="entry name" value="TonB-Xanth-Caul"/>
    <property type="match status" value="1"/>
</dbReference>
<feature type="signal peptide" evidence="6">
    <location>
        <begin position="1"/>
        <end position="26"/>
    </location>
</feature>
<dbReference type="Pfam" id="PF00593">
    <property type="entry name" value="TonB_dep_Rec_b-barrel"/>
    <property type="match status" value="1"/>
</dbReference>
<evidence type="ECO:0000256" key="1">
    <source>
        <dbReference type="ARBA" id="ARBA00004442"/>
    </source>
</evidence>
<dbReference type="SUPFAM" id="SSF56935">
    <property type="entry name" value="Porins"/>
    <property type="match status" value="1"/>
</dbReference>